<dbReference type="GO" id="GO:0030976">
    <property type="term" value="F:thiamine pyrophosphate binding"/>
    <property type="evidence" value="ECO:0007669"/>
    <property type="project" value="TreeGrafter"/>
</dbReference>
<reference evidence="2" key="1">
    <citation type="journal article" date="2010" name="Nature">
        <title>The Dynamic genome of Hydra.</title>
        <authorList>
            <person name="Chapman J.A."/>
            <person name="Kirkness E.F."/>
            <person name="Simakov O."/>
            <person name="Hampson S.E."/>
            <person name="Mitros T."/>
            <person name="Weinmaier T."/>
            <person name="Rattei T."/>
            <person name="Balasubramanian P.G."/>
            <person name="Borman J."/>
            <person name="Busam D."/>
            <person name="Disbennett K."/>
            <person name="Pfannkoch C."/>
            <person name="Sumin N."/>
            <person name="Sutton G."/>
            <person name="Viswanathan L."/>
            <person name="Walenz B."/>
            <person name="Goodstein D.M."/>
            <person name="Hellsten U."/>
            <person name="Kawashima T."/>
            <person name="Prochnik S.E."/>
            <person name="Putnam N.H."/>
            <person name="Shu S."/>
            <person name="Blumberg B."/>
            <person name="Dana C.E."/>
            <person name="Gee L."/>
            <person name="Kibler D.F."/>
            <person name="Law L."/>
            <person name="Lindgens D."/>
            <person name="Martinez D.E."/>
            <person name="Peng J."/>
            <person name="Wigge P.A."/>
            <person name="Bertulat B."/>
            <person name="Guder C."/>
            <person name="Nakamura Y."/>
            <person name="Ozbek S."/>
            <person name="Watanabe H."/>
            <person name="Khalturin K."/>
            <person name="Hemmrich G."/>
            <person name="Franke A."/>
            <person name="Augustin R."/>
            <person name="Fraune S."/>
            <person name="Hayakawa E."/>
            <person name="Hayakawa S."/>
            <person name="Hirose M."/>
            <person name="Hwang J."/>
            <person name="Ikeo K."/>
            <person name="Nishimiya-Fujisawa C."/>
            <person name="Ogura A."/>
            <person name="Takahashi T."/>
            <person name="Steinmetz P.R."/>
            <person name="Zhang X."/>
            <person name="Aufschnaiter R."/>
            <person name="Eder M.K."/>
            <person name="Gorny A.K."/>
            <person name="Salvenmoser W."/>
            <person name="Heimberg A.M."/>
            <person name="Wheeler B.M."/>
            <person name="Peterson K.J."/>
            <person name="Boettger A."/>
            <person name="Tischler P."/>
            <person name="Wolf A."/>
            <person name="Gojobori T."/>
            <person name="Remington K.A."/>
            <person name="Strausberg R.L."/>
            <person name="Venter J."/>
            <person name="Technau U."/>
            <person name="Hobmayer B."/>
            <person name="Bosch T.C."/>
            <person name="Holstein T.W."/>
            <person name="Fujisawa T."/>
            <person name="Bode H.R."/>
            <person name="David C.N."/>
            <person name="Rokhsar D.S."/>
            <person name="Steele R.E."/>
        </authorList>
    </citation>
    <scope>NUCLEOTIDE SEQUENCE</scope>
</reference>
<keyword evidence="1" id="KW-0732">Signal</keyword>
<dbReference type="AlphaFoldDB" id="C9YD83"/>
<evidence type="ECO:0000313" key="2">
    <source>
        <dbReference type="EMBL" id="CBA31052.1"/>
    </source>
</evidence>
<evidence type="ECO:0000256" key="1">
    <source>
        <dbReference type="ARBA" id="ARBA00022729"/>
    </source>
</evidence>
<dbReference type="PIRSF" id="PIRSF002825">
    <property type="entry name" value="CfbpA"/>
    <property type="match status" value="1"/>
</dbReference>
<dbReference type="PANTHER" id="PTHR30006:SF2">
    <property type="entry name" value="ABC TRANSPORTER SUBSTRATE-BINDING PROTEIN"/>
    <property type="match status" value="1"/>
</dbReference>
<dbReference type="EMBL" id="FN543105">
    <property type="protein sequence ID" value="CBA31052.1"/>
    <property type="molecule type" value="Genomic_DNA"/>
</dbReference>
<dbReference type="SUPFAM" id="SSF53850">
    <property type="entry name" value="Periplasmic binding protein-like II"/>
    <property type="match status" value="1"/>
</dbReference>
<dbReference type="Gene3D" id="3.40.190.10">
    <property type="entry name" value="Periplasmic binding protein-like II"/>
    <property type="match status" value="2"/>
</dbReference>
<dbReference type="PANTHER" id="PTHR30006">
    <property type="entry name" value="THIAMINE-BINDING PERIPLASMIC PROTEIN-RELATED"/>
    <property type="match status" value="1"/>
</dbReference>
<name>C9YD83_CURXX</name>
<dbReference type="GO" id="GO:0030975">
    <property type="term" value="F:thiamine binding"/>
    <property type="evidence" value="ECO:0007669"/>
    <property type="project" value="TreeGrafter"/>
</dbReference>
<sequence>MGAYSVTERGLCLRRPGQLVFVSAGGQRAVALHFSKLTRTLVSTLKETFMKKTHLIAAACIALSQASVYAQSGSEVNIICSGQAPWCSMIAVTFEKSQGIKVNMTLKGSGEAVAQLMAEKANPKTDIFFGGTGDPHLVAAEQNLTQEYKSPLLPKLYDWAQKQAAQSGYKTVGIYSGPLGFGYNTELIAKKKLPIPKTWADLIKPEYKGEIQSANPSSSGTAYTMIATLVQLMGEDKAFDYLAKLHKNIATYQRSGVGPIKAVARGEAAISISFVHDGPGEKAQGFPLETITPSDGTGAEIGSMSIVRGARNLEAAKKFYDWALTPGAQALGAATLQFQLPSNRETKVDPRVPDFRKIKMIDYDYAKYGQSAERKRLIQRWERDVNGQSR</sequence>
<dbReference type="GO" id="GO:0015888">
    <property type="term" value="P:thiamine transport"/>
    <property type="evidence" value="ECO:0007669"/>
    <property type="project" value="TreeGrafter"/>
</dbReference>
<protein>
    <submittedName>
        <fullName evidence="2">Uncharacterized protein HI0131</fullName>
    </submittedName>
</protein>
<dbReference type="GO" id="GO:0030288">
    <property type="term" value="C:outer membrane-bounded periplasmic space"/>
    <property type="evidence" value="ECO:0007669"/>
    <property type="project" value="TreeGrafter"/>
</dbReference>
<organism evidence="2">
    <name type="scientific">Curvibacter symbiont subsp. Hydra magnipapillata</name>
    <dbReference type="NCBI Taxonomy" id="667019"/>
    <lineage>
        <taxon>Bacteria</taxon>
        <taxon>Pseudomonadati</taxon>
        <taxon>Pseudomonadota</taxon>
        <taxon>Betaproteobacteria</taxon>
        <taxon>Burkholderiales</taxon>
        <taxon>Comamonadaceae</taxon>
        <taxon>Curvibacter</taxon>
    </lineage>
</organism>
<dbReference type="Pfam" id="PF13343">
    <property type="entry name" value="SBP_bac_6"/>
    <property type="match status" value="1"/>
</dbReference>
<accession>C9YD83</accession>
<dbReference type="InterPro" id="IPR026045">
    <property type="entry name" value="Ferric-bd"/>
</dbReference>
<dbReference type="CDD" id="cd13544">
    <property type="entry name" value="PBP2_Fbp_like_1"/>
    <property type="match status" value="1"/>
</dbReference>
<gene>
    <name evidence="2" type="ORF">Csp_C26620</name>
</gene>
<proteinExistence type="predicted"/>